<keyword evidence="2 5" id="KW-0560">Oxidoreductase</keyword>
<dbReference type="KEGG" id="lsu:A6B45_04610"/>
<dbReference type="GO" id="GO:0047044">
    <property type="term" value="F:androstan-3-alpha,17-beta-diol dehydrogenase (NAD+) activity"/>
    <property type="evidence" value="ECO:0007669"/>
    <property type="project" value="UniProtKB-EC"/>
</dbReference>
<dbReference type="SUPFAM" id="SSF51735">
    <property type="entry name" value="NAD(P)-binding Rossmann-fold domains"/>
    <property type="match status" value="1"/>
</dbReference>
<dbReference type="PROSITE" id="PS00061">
    <property type="entry name" value="ADH_SHORT"/>
    <property type="match status" value="1"/>
</dbReference>
<dbReference type="InterPro" id="IPR051911">
    <property type="entry name" value="SDR_oxidoreductase"/>
</dbReference>
<keyword evidence="7" id="KW-1185">Reference proteome</keyword>
<evidence type="ECO:0000313" key="5">
    <source>
        <dbReference type="EMBL" id="SPE06814.1"/>
    </source>
</evidence>
<dbReference type="GeneID" id="99674065"/>
<comment type="similarity">
    <text evidence="1 3">Belongs to the short-chain dehydrogenases/reductases (SDR) family.</text>
</comment>
<dbReference type="InterPro" id="IPR036291">
    <property type="entry name" value="NAD(P)-bd_dom_sf"/>
</dbReference>
<sequence length="287" mass="31697">MSRNEEKVWLVTGGSTGFGRKLIEELIAKKIPVVATARNLSAFDDLETNADDLLLKVQLDVTNQEQVNNAVQSTLNKFGKIDVLVNNAGYGYSGSIEESDETAVRKMFEANFWGASAMIRAVLPAMRKNRSGLIINVTSIGGLLALPTYGYYNATKHALEGLGKALSLEVEPFGIKVTNVEPGPFRTDWAGRSQFSAKHSINDYENTPARISEKTSHARSGEQTGSPELAAKAFIKIAASDNPPLHFIAGQNAFKREQEEISNIQHDMQKWQEDSTHLDYGDETYWQ</sequence>
<evidence type="ECO:0000256" key="2">
    <source>
        <dbReference type="ARBA" id="ARBA00023002"/>
    </source>
</evidence>
<dbReference type="Proteomes" id="UP000237923">
    <property type="component" value="Unassembled WGS sequence"/>
</dbReference>
<evidence type="ECO:0000313" key="7">
    <source>
        <dbReference type="Proteomes" id="UP000239237"/>
    </source>
</evidence>
<evidence type="ECO:0000256" key="3">
    <source>
        <dbReference type="RuleBase" id="RU000363"/>
    </source>
</evidence>
<dbReference type="PANTHER" id="PTHR43976">
    <property type="entry name" value="SHORT CHAIN DEHYDROGENASE"/>
    <property type="match status" value="1"/>
</dbReference>
<protein>
    <submittedName>
        <fullName evidence="5">3-alpha-(Or 20-beta)-hydroxysteroid dehydrogenase</fullName>
        <ecNumber evidence="5">1.1.1.53</ecNumber>
    </submittedName>
</protein>
<dbReference type="CDD" id="cd05374">
    <property type="entry name" value="17beta-HSD-like_SDR_c"/>
    <property type="match status" value="1"/>
</dbReference>
<dbReference type="EMBL" id="OKQR01000001">
    <property type="protein sequence ID" value="SPD91589.1"/>
    <property type="molecule type" value="Genomic_DNA"/>
</dbReference>
<accession>A0A2N9K8B3</accession>
<dbReference type="Proteomes" id="UP000239237">
    <property type="component" value="Unassembled WGS sequence"/>
</dbReference>
<proteinExistence type="inferred from homology"/>
<dbReference type="EC" id="1.1.1.53" evidence="5"/>
<reference evidence="5 6" key="1">
    <citation type="submission" date="2018-02" db="EMBL/GenBank/DDBJ databases">
        <authorList>
            <person name="Cohen D.B."/>
            <person name="Kent A.D."/>
        </authorList>
    </citation>
    <scope>NUCLEOTIDE SEQUENCE [LARGE SCALE GENOMIC DNA]</scope>
    <source>
        <strain evidence="5 6">CECT 9216</strain>
    </source>
</reference>
<organism evidence="5 6">
    <name type="scientific">Leuconostoc suionicum</name>
    <dbReference type="NCBI Taxonomy" id="1511761"/>
    <lineage>
        <taxon>Bacteria</taxon>
        <taxon>Bacillati</taxon>
        <taxon>Bacillota</taxon>
        <taxon>Bacilli</taxon>
        <taxon>Lactobacillales</taxon>
        <taxon>Lactobacillaceae</taxon>
        <taxon>Leuconostoc</taxon>
    </lineage>
</organism>
<dbReference type="PRINTS" id="PR00080">
    <property type="entry name" value="SDRFAMILY"/>
</dbReference>
<dbReference type="Gene3D" id="3.40.50.720">
    <property type="entry name" value="NAD(P)-binding Rossmann-like Domain"/>
    <property type="match status" value="1"/>
</dbReference>
<dbReference type="AlphaFoldDB" id="A0A2N9K8B3"/>
<dbReference type="NCBIfam" id="NF004824">
    <property type="entry name" value="PRK06180.1"/>
    <property type="match status" value="1"/>
</dbReference>
<dbReference type="RefSeq" id="WP_072613572.1">
    <property type="nucleotide sequence ID" value="NZ_AP017935.1"/>
</dbReference>
<reference evidence="4 7" key="2">
    <citation type="submission" date="2018-02" db="EMBL/GenBank/DDBJ databases">
        <authorList>
            <person name="Rodrigo-Torres L."/>
            <person name="Arahal R. D."/>
            <person name="Lucena T."/>
        </authorList>
    </citation>
    <scope>NUCLEOTIDE SEQUENCE [LARGE SCALE GENOMIC DNA]</scope>
    <source>
        <strain evidence="4 7">CECT 8486</strain>
    </source>
</reference>
<dbReference type="PANTHER" id="PTHR43976:SF16">
    <property type="entry name" value="SHORT-CHAIN DEHYDROGENASE_REDUCTASE FAMILY PROTEIN"/>
    <property type="match status" value="1"/>
</dbReference>
<evidence type="ECO:0000313" key="4">
    <source>
        <dbReference type="EMBL" id="SPD91589.1"/>
    </source>
</evidence>
<dbReference type="InterPro" id="IPR020904">
    <property type="entry name" value="Sc_DH/Rdtase_CS"/>
</dbReference>
<dbReference type="EMBL" id="OKQU01000001">
    <property type="protein sequence ID" value="SPE06814.1"/>
    <property type="molecule type" value="Genomic_DNA"/>
</dbReference>
<dbReference type="InterPro" id="IPR002347">
    <property type="entry name" value="SDR_fam"/>
</dbReference>
<name>A0A2N9K8B3_9LACO</name>
<dbReference type="Pfam" id="PF00106">
    <property type="entry name" value="adh_short"/>
    <property type="match status" value="1"/>
</dbReference>
<evidence type="ECO:0000313" key="6">
    <source>
        <dbReference type="Proteomes" id="UP000237923"/>
    </source>
</evidence>
<gene>
    <name evidence="5" type="primary">fabG3</name>
    <name evidence="4" type="ORF">LES8486_00571</name>
    <name evidence="5" type="ORF">LES9216_00718</name>
</gene>
<dbReference type="PRINTS" id="PR00081">
    <property type="entry name" value="GDHRDH"/>
</dbReference>
<evidence type="ECO:0000256" key="1">
    <source>
        <dbReference type="ARBA" id="ARBA00006484"/>
    </source>
</evidence>